<dbReference type="GO" id="GO:0046872">
    <property type="term" value="F:metal ion binding"/>
    <property type="evidence" value="ECO:0007669"/>
    <property type="project" value="UniProtKB-KW"/>
</dbReference>
<dbReference type="GO" id="GO:0098852">
    <property type="term" value="C:lytic vacuole membrane"/>
    <property type="evidence" value="ECO:0007669"/>
    <property type="project" value="TreeGrafter"/>
</dbReference>
<feature type="binding site" evidence="4">
    <location>
        <position position="50"/>
    </location>
    <ligand>
        <name>Mg(2+)</name>
        <dbReference type="ChEBI" id="CHEBI:18420"/>
    </ligand>
</feature>
<dbReference type="GO" id="GO:0005525">
    <property type="term" value="F:GTP binding"/>
    <property type="evidence" value="ECO:0007669"/>
    <property type="project" value="UniProtKB-KW"/>
</dbReference>
<reference evidence="5 6" key="1">
    <citation type="submission" date="2016-02" db="EMBL/GenBank/DDBJ databases">
        <title>Comparative genomic and transcriptomic foundation for Pichia pastoris.</title>
        <authorList>
            <person name="Love K.R."/>
            <person name="Shah K.A."/>
            <person name="Whittaker C.A."/>
            <person name="Wu J."/>
            <person name="Bartlett M.C."/>
            <person name="Ma D."/>
            <person name="Leeson R.L."/>
            <person name="Priest M."/>
            <person name="Young S.K."/>
            <person name="Love J.C."/>
        </authorList>
    </citation>
    <scope>NUCLEOTIDE SEQUENCE [LARGE SCALE GENOMIC DNA]</scope>
    <source>
        <strain evidence="5 6">ATCC 28485</strain>
    </source>
</reference>
<dbReference type="Gene3D" id="3.40.50.300">
    <property type="entry name" value="P-loop containing nucleotide triphosphate hydrolases"/>
    <property type="match status" value="1"/>
</dbReference>
<keyword evidence="2 3" id="KW-0342">GTP-binding</keyword>
<evidence type="ECO:0000256" key="2">
    <source>
        <dbReference type="ARBA" id="ARBA00023134"/>
    </source>
</evidence>
<evidence type="ECO:0000313" key="6">
    <source>
        <dbReference type="Proteomes" id="UP000094565"/>
    </source>
</evidence>
<keyword evidence="1 3" id="KW-0547">Nucleotide-binding</keyword>
<dbReference type="Pfam" id="PF00025">
    <property type="entry name" value="Arf"/>
    <property type="match status" value="2"/>
</dbReference>
<dbReference type="PANTHER" id="PTHR45732">
    <property type="entry name" value="ADP-RIBOSYLATION FACTOR-LIKE PROTEIN 8"/>
    <property type="match status" value="1"/>
</dbReference>
<dbReference type="PROSITE" id="PS51417">
    <property type="entry name" value="ARF"/>
    <property type="match status" value="1"/>
</dbReference>
<dbReference type="OrthoDB" id="2011769at2759"/>
<evidence type="ECO:0000313" key="5">
    <source>
        <dbReference type="EMBL" id="ANZ75951.1"/>
    </source>
</evidence>
<keyword evidence="4" id="KW-0479">Metal-binding</keyword>
<feature type="binding site" evidence="3">
    <location>
        <begin position="25"/>
        <end position="32"/>
    </location>
    <ligand>
        <name>GTP</name>
        <dbReference type="ChEBI" id="CHEBI:37565"/>
    </ligand>
</feature>
<keyword evidence="6" id="KW-1185">Reference proteome</keyword>
<dbReference type="SUPFAM" id="SSF52540">
    <property type="entry name" value="P-loop containing nucleoside triphosphate hydrolases"/>
    <property type="match status" value="1"/>
</dbReference>
<dbReference type="Proteomes" id="UP000094565">
    <property type="component" value="Chromosome 2"/>
</dbReference>
<dbReference type="EMBL" id="CP014585">
    <property type="protein sequence ID" value="ANZ75951.1"/>
    <property type="molecule type" value="Genomic_DNA"/>
</dbReference>
<evidence type="ECO:0000256" key="1">
    <source>
        <dbReference type="ARBA" id="ARBA00022741"/>
    </source>
</evidence>
<feature type="binding site" evidence="3">
    <location>
        <begin position="152"/>
        <end position="155"/>
    </location>
    <ligand>
        <name>GTP</name>
        <dbReference type="ChEBI" id="CHEBI:37565"/>
    </ligand>
</feature>
<dbReference type="InterPro" id="IPR027417">
    <property type="entry name" value="P-loop_NTPase"/>
</dbReference>
<feature type="binding site" evidence="4">
    <location>
        <position position="32"/>
    </location>
    <ligand>
        <name>Mg(2+)</name>
        <dbReference type="ChEBI" id="CHEBI:18420"/>
    </ligand>
</feature>
<feature type="binding site" evidence="3">
    <location>
        <position position="76"/>
    </location>
    <ligand>
        <name>GTP</name>
        <dbReference type="ChEBI" id="CHEBI:37565"/>
    </ligand>
</feature>
<dbReference type="AlphaFoldDB" id="A0A1B2JDB3"/>
<dbReference type="PRINTS" id="PR00449">
    <property type="entry name" value="RASTRNSFRMNG"/>
</dbReference>
<evidence type="ECO:0000256" key="3">
    <source>
        <dbReference type="PIRSR" id="PIRSR606689-1"/>
    </source>
</evidence>
<dbReference type="GO" id="GO:0003924">
    <property type="term" value="F:GTPase activity"/>
    <property type="evidence" value="ECO:0007669"/>
    <property type="project" value="InterPro"/>
</dbReference>
<dbReference type="InterPro" id="IPR006689">
    <property type="entry name" value="Small_GTPase_ARF/SAR"/>
</dbReference>
<gene>
    <name evidence="5" type="ORF">ATY40_BA7502642</name>
</gene>
<organism evidence="5 6">
    <name type="scientific">Komagataella pastoris</name>
    <name type="common">Yeast</name>
    <name type="synonym">Pichia pastoris</name>
    <dbReference type="NCBI Taxonomy" id="4922"/>
    <lineage>
        <taxon>Eukaryota</taxon>
        <taxon>Fungi</taxon>
        <taxon>Dikarya</taxon>
        <taxon>Ascomycota</taxon>
        <taxon>Saccharomycotina</taxon>
        <taxon>Pichiomycetes</taxon>
        <taxon>Pichiales</taxon>
        <taxon>Pichiaceae</taxon>
        <taxon>Komagataella</taxon>
    </lineage>
</organism>
<dbReference type="PANTHER" id="PTHR45732:SF7">
    <property type="entry name" value="ADP-RIBOSYLATION FACTOR-LIKE PROTEIN 8"/>
    <property type="match status" value="1"/>
</dbReference>
<keyword evidence="4" id="KW-0460">Magnesium</keyword>
<accession>A0A1B2JDB3</accession>
<evidence type="ECO:0000256" key="4">
    <source>
        <dbReference type="PIRSR" id="PIRSR606689-2"/>
    </source>
</evidence>
<protein>
    <submittedName>
        <fullName evidence="5">BA75_02642T0</fullName>
    </submittedName>
</protein>
<sequence length="301" mass="34206">MTSSWWQFFRRWFESYSQLDVIVMGLANSGKTSFVNAVTGKPFSRNSIPTFSAITTTIYKHINNSNYKLKLIDLGGQRKLIRSEWLKYYRSADSIQPSFCCHNITPFNKDIQALVFVIDVTDKFSLPVARKLFRDVLFETEADQTPMVVIGNKVDELPENSTFLGVKLSDIQASQSSTKNRNYLGKFYSNRDQVPDYLADAQPESSGFSIRSSRSISSLRKQLFGRINIFADFLGLELHPDMSISVKLDETNATTTSASEVLQPLTRELDRDFAIFLTSIKEGDDIPDIIDWILGEMDSRP</sequence>
<proteinExistence type="predicted"/>
<name>A0A1B2JDB3_PICPA</name>